<dbReference type="AlphaFoldDB" id="A0A6A6W395"/>
<evidence type="ECO:0008006" key="4">
    <source>
        <dbReference type="Google" id="ProtNLM"/>
    </source>
</evidence>
<dbReference type="PANTHER" id="PTHR28029:SF1">
    <property type="entry name" value="PROTEIN ILM1"/>
    <property type="match status" value="1"/>
</dbReference>
<feature type="transmembrane region" description="Helical" evidence="1">
    <location>
        <begin position="130"/>
        <end position="149"/>
    </location>
</feature>
<dbReference type="Pfam" id="PF10311">
    <property type="entry name" value="Ilm1"/>
    <property type="match status" value="1"/>
</dbReference>
<feature type="transmembrane region" description="Helical" evidence="1">
    <location>
        <begin position="58"/>
        <end position="79"/>
    </location>
</feature>
<dbReference type="Proteomes" id="UP000799437">
    <property type="component" value="Unassembled WGS sequence"/>
</dbReference>
<sequence>MAIFTSSTIIRLTSILHLTIAYYLLVSPKTVADQNFVYMLGEAMGIPQVTAFNKASPVTALLAVLFAFLGLSDFVAASINEEASVAYWSAQTPVRLIFLFIISGYTYLFKRGGILSAKGVSYRAGAGDELKNSVVFGWAFVEITAWFWVRKT</sequence>
<dbReference type="InterPro" id="IPR018815">
    <property type="entry name" value="Incr_loss_mito_DNA_1"/>
</dbReference>
<organism evidence="2 3">
    <name type="scientific">Pseudovirgaria hyperparasitica</name>
    <dbReference type="NCBI Taxonomy" id="470096"/>
    <lineage>
        <taxon>Eukaryota</taxon>
        <taxon>Fungi</taxon>
        <taxon>Dikarya</taxon>
        <taxon>Ascomycota</taxon>
        <taxon>Pezizomycotina</taxon>
        <taxon>Dothideomycetes</taxon>
        <taxon>Dothideomycetes incertae sedis</taxon>
        <taxon>Acrospermales</taxon>
        <taxon>Acrospermaceae</taxon>
        <taxon>Pseudovirgaria</taxon>
    </lineage>
</organism>
<keyword evidence="3" id="KW-1185">Reference proteome</keyword>
<feature type="transmembrane region" description="Helical" evidence="1">
    <location>
        <begin position="85"/>
        <end position="109"/>
    </location>
</feature>
<reference evidence="2" key="1">
    <citation type="journal article" date="2020" name="Stud. Mycol.">
        <title>101 Dothideomycetes genomes: a test case for predicting lifestyles and emergence of pathogens.</title>
        <authorList>
            <person name="Haridas S."/>
            <person name="Albert R."/>
            <person name="Binder M."/>
            <person name="Bloem J."/>
            <person name="Labutti K."/>
            <person name="Salamov A."/>
            <person name="Andreopoulos B."/>
            <person name="Baker S."/>
            <person name="Barry K."/>
            <person name="Bills G."/>
            <person name="Bluhm B."/>
            <person name="Cannon C."/>
            <person name="Castanera R."/>
            <person name="Culley D."/>
            <person name="Daum C."/>
            <person name="Ezra D."/>
            <person name="Gonzalez J."/>
            <person name="Henrissat B."/>
            <person name="Kuo A."/>
            <person name="Liang C."/>
            <person name="Lipzen A."/>
            <person name="Lutzoni F."/>
            <person name="Magnuson J."/>
            <person name="Mondo S."/>
            <person name="Nolan M."/>
            <person name="Ohm R."/>
            <person name="Pangilinan J."/>
            <person name="Park H.-J."/>
            <person name="Ramirez L."/>
            <person name="Alfaro M."/>
            <person name="Sun H."/>
            <person name="Tritt A."/>
            <person name="Yoshinaga Y."/>
            <person name="Zwiers L.-H."/>
            <person name="Turgeon B."/>
            <person name="Goodwin S."/>
            <person name="Spatafora J."/>
            <person name="Crous P."/>
            <person name="Grigoriev I."/>
        </authorList>
    </citation>
    <scope>NUCLEOTIDE SEQUENCE</scope>
    <source>
        <strain evidence="2">CBS 121739</strain>
    </source>
</reference>
<protein>
    <recommendedName>
        <fullName evidence="4">Increased loss of mitochondrial DNA protein 1</fullName>
    </recommendedName>
</protein>
<keyword evidence="1" id="KW-1133">Transmembrane helix</keyword>
<keyword evidence="1" id="KW-0812">Transmembrane</keyword>
<gene>
    <name evidence="2" type="ORF">EJ05DRAFT_52727</name>
</gene>
<dbReference type="OrthoDB" id="5299849at2759"/>
<proteinExistence type="predicted"/>
<dbReference type="PANTHER" id="PTHR28029">
    <property type="entry name" value="PROTEIN ILM1"/>
    <property type="match status" value="1"/>
</dbReference>
<accession>A0A6A6W395</accession>
<keyword evidence="1" id="KW-0472">Membrane</keyword>
<dbReference type="EMBL" id="ML996574">
    <property type="protein sequence ID" value="KAF2757035.1"/>
    <property type="molecule type" value="Genomic_DNA"/>
</dbReference>
<evidence type="ECO:0000313" key="3">
    <source>
        <dbReference type="Proteomes" id="UP000799437"/>
    </source>
</evidence>
<name>A0A6A6W395_9PEZI</name>
<evidence type="ECO:0000256" key="1">
    <source>
        <dbReference type="SAM" id="Phobius"/>
    </source>
</evidence>
<dbReference type="RefSeq" id="XP_033599486.1">
    <property type="nucleotide sequence ID" value="XM_033748888.1"/>
</dbReference>
<evidence type="ECO:0000313" key="2">
    <source>
        <dbReference type="EMBL" id="KAF2757035.1"/>
    </source>
</evidence>
<dbReference type="GeneID" id="54489942"/>